<dbReference type="GO" id="GO:0006011">
    <property type="term" value="P:UDP-alpha-D-glucose metabolic process"/>
    <property type="evidence" value="ECO:0000318"/>
    <property type="project" value="GO_Central"/>
</dbReference>
<dbReference type="STRING" id="6238.H8WH31"/>
<comment type="subunit">
    <text evidence="2">Homooctamer.</text>
</comment>
<accession>H8WH31</accession>
<dbReference type="InParanoid" id="H8WH31"/>
<feature type="binding site" evidence="11">
    <location>
        <position position="190"/>
    </location>
    <ligand>
        <name>UTP</name>
        <dbReference type="ChEBI" id="CHEBI:46398"/>
    </ligand>
</feature>
<dbReference type="AlphaFoldDB" id="H8WH31"/>
<dbReference type="GO" id="GO:0003983">
    <property type="term" value="F:UTP:glucose-1-phosphate uridylyltransferase activity"/>
    <property type="evidence" value="ECO:0000318"/>
    <property type="project" value="GO_Central"/>
</dbReference>
<evidence type="ECO:0000256" key="5">
    <source>
        <dbReference type="ARBA" id="ARBA00022679"/>
    </source>
</evidence>
<evidence type="ECO:0000256" key="11">
    <source>
        <dbReference type="PIRSR" id="PIRSR000806-2"/>
    </source>
</evidence>
<evidence type="ECO:0000313" key="13">
    <source>
        <dbReference type="Proteomes" id="UP000008549"/>
    </source>
</evidence>
<feature type="binding site" evidence="11">
    <location>
        <position position="357"/>
    </location>
    <ligand>
        <name>UTP</name>
        <dbReference type="ChEBI" id="CHEBI:46398"/>
    </ligand>
</feature>
<dbReference type="InterPro" id="IPR002618">
    <property type="entry name" value="UDPGP_fam"/>
</dbReference>
<dbReference type="FunFam" id="2.160.10.10:FF:000001">
    <property type="entry name" value="UTP--glucose-1-phosphate uridylyltransferase"/>
    <property type="match status" value="1"/>
</dbReference>
<keyword evidence="13" id="KW-1185">Reference proteome</keyword>
<dbReference type="KEGG" id="cbr:CBG_24514"/>
<organism evidence="12 13">
    <name type="scientific">Caenorhabditis briggsae</name>
    <dbReference type="NCBI Taxonomy" id="6238"/>
    <lineage>
        <taxon>Eukaryota</taxon>
        <taxon>Metazoa</taxon>
        <taxon>Ecdysozoa</taxon>
        <taxon>Nematoda</taxon>
        <taxon>Chromadorea</taxon>
        <taxon>Rhabditida</taxon>
        <taxon>Rhabditina</taxon>
        <taxon>Rhabditomorpha</taxon>
        <taxon>Rhabditoidea</taxon>
        <taxon>Rhabditidae</taxon>
        <taxon>Peloderinae</taxon>
        <taxon>Caenorhabditis</taxon>
    </lineage>
</organism>
<evidence type="ECO:0000256" key="1">
    <source>
        <dbReference type="ARBA" id="ARBA00010401"/>
    </source>
</evidence>
<dbReference type="UniPathway" id="UPA00164"/>
<dbReference type="PANTHER" id="PTHR43511">
    <property type="match status" value="1"/>
</dbReference>
<dbReference type="EMBL" id="HE601204">
    <property type="protein sequence ID" value="CCG58653.1"/>
    <property type="molecule type" value="Genomic_DNA"/>
</dbReference>
<reference evidence="12 13" key="2">
    <citation type="journal article" date="2011" name="PLoS Genet.">
        <title>Caenorhabditis briggsae recombinant inbred line genotypes reveal inter-strain incompatibility and the evolution of recombination.</title>
        <authorList>
            <person name="Ross J.A."/>
            <person name="Koboldt D.C."/>
            <person name="Staisch J.E."/>
            <person name="Chamberlin H.M."/>
            <person name="Gupta B.P."/>
            <person name="Miller R.D."/>
            <person name="Baird S.E."/>
            <person name="Haag E.S."/>
        </authorList>
    </citation>
    <scope>NUCLEOTIDE SEQUENCE [LARGE SCALE GENOMIC DNA]</scope>
    <source>
        <strain evidence="12 13">AF16</strain>
    </source>
</reference>
<dbReference type="FunFam" id="3.90.550.10:FF:000002">
    <property type="entry name" value="UTP--glucose-1-phosphate uridylyltransferase"/>
    <property type="match status" value="1"/>
</dbReference>
<dbReference type="OMA" id="DDAWCPP"/>
<keyword evidence="5 9" id="KW-0808">Transferase</keyword>
<dbReference type="Gene3D" id="2.160.10.10">
    <property type="entry name" value="Hexapeptide repeat proteins"/>
    <property type="match status" value="1"/>
</dbReference>
<comment type="similarity">
    <text evidence="1 9">Belongs to the UDPGP type 1 family.</text>
</comment>
<dbReference type="SUPFAM" id="SSF53448">
    <property type="entry name" value="Nucleotide-diphospho-sugar transferases"/>
    <property type="match status" value="1"/>
</dbReference>
<evidence type="ECO:0000256" key="4">
    <source>
        <dbReference type="ARBA" id="ARBA00019048"/>
    </source>
</evidence>
<comment type="catalytic activity">
    <reaction evidence="8">
        <text>alpha-D-glucose 1-phosphate + UTP + H(+) = UDP-alpha-D-glucose + diphosphate</text>
        <dbReference type="Rhea" id="RHEA:19889"/>
        <dbReference type="ChEBI" id="CHEBI:15378"/>
        <dbReference type="ChEBI" id="CHEBI:33019"/>
        <dbReference type="ChEBI" id="CHEBI:46398"/>
        <dbReference type="ChEBI" id="CHEBI:58601"/>
        <dbReference type="ChEBI" id="CHEBI:58885"/>
        <dbReference type="EC" id="2.7.7.9"/>
    </reaction>
    <physiologicalReaction direction="left-to-right" evidence="8">
        <dbReference type="Rhea" id="RHEA:19890"/>
    </physiologicalReaction>
</comment>
<gene>
    <name evidence="12 14" type="ORF">CBG24514</name>
    <name evidence="12" type="ORF">CBG_24514</name>
</gene>
<dbReference type="Pfam" id="PF01704">
    <property type="entry name" value="UDPGP"/>
    <property type="match status" value="1"/>
</dbReference>
<reference evidence="12 13" key="1">
    <citation type="journal article" date="2003" name="PLoS Biol.">
        <title>The genome sequence of Caenorhabditis briggsae: a platform for comparative genomics.</title>
        <authorList>
            <person name="Stein L.D."/>
            <person name="Bao Z."/>
            <person name="Blasiar D."/>
            <person name="Blumenthal T."/>
            <person name="Brent M.R."/>
            <person name="Chen N."/>
            <person name="Chinwalla A."/>
            <person name="Clarke L."/>
            <person name="Clee C."/>
            <person name="Coghlan A."/>
            <person name="Coulson A."/>
            <person name="D'Eustachio P."/>
            <person name="Fitch D.H."/>
            <person name="Fulton L.A."/>
            <person name="Fulton R.E."/>
            <person name="Griffiths-Jones S."/>
            <person name="Harris T.W."/>
            <person name="Hillier L.W."/>
            <person name="Kamath R."/>
            <person name="Kuwabara P.E."/>
            <person name="Mardis E.R."/>
            <person name="Marra M.A."/>
            <person name="Miner T.L."/>
            <person name="Minx P."/>
            <person name="Mullikin J.C."/>
            <person name="Plumb R.W."/>
            <person name="Rogers J."/>
            <person name="Schein J.E."/>
            <person name="Sohrmann M."/>
            <person name="Spieth J."/>
            <person name="Stajich J.E."/>
            <person name="Wei C."/>
            <person name="Willey D."/>
            <person name="Wilson R.K."/>
            <person name="Durbin R."/>
            <person name="Waterston R.H."/>
        </authorList>
    </citation>
    <scope>NUCLEOTIDE SEQUENCE [LARGE SCALE GENOMIC DNA]</scope>
    <source>
        <strain evidence="12 13">AF16</strain>
    </source>
</reference>
<evidence type="ECO:0000256" key="6">
    <source>
        <dbReference type="ARBA" id="ARBA00022695"/>
    </source>
</evidence>
<dbReference type="CDD" id="cd00897">
    <property type="entry name" value="UGPase_euk"/>
    <property type="match status" value="1"/>
</dbReference>
<feature type="binding site" evidence="11">
    <location>
        <position position="162"/>
    </location>
    <ligand>
        <name>UTP</name>
        <dbReference type="ChEBI" id="CHEBI:46398"/>
    </ligand>
</feature>
<protein>
    <recommendedName>
        <fullName evidence="4 9">UTP--glucose-1-phosphate uridylyltransferase</fullName>
        <ecNumber evidence="3 9">2.7.7.9</ecNumber>
    </recommendedName>
</protein>
<sequence>MSNQELKTKLNEFFERHAHQDLTSQQNAEIFKNLYSQFLNDQHHIDWSSWKFINEEHQVTLRELPLFDKARYEIRKDVVNKLAVIKLNGGLGTTMGCTKAKSLIEVRDGYTFMDLAVLEHEKMCQLYGVDVPLYLMNSFYTDDDTKSYLSLKGYDKVRTFVQSKCPRLDAQTKLPVDDESWGDDAWCPPGHGNIFQSLQNTGVLDQLLSQGREIIFVSNIDNTGANADFQIVKLMLDNHVDYVMECTPKTHVDVKGGTLIEINNQMMHLEMPQVPPEHLPDFCSTKTFKIFNTNNIWVNLKAVKNRLPDIKSEIIVNKKKVRGREVLQLEFSIGGCIKNFANALCVHVERSRFRPVKNLGDFLSLRSSLCDLDTDTFQIHHNDTMGVPPVISMDSSVYTSVEEVNMKFPYPLIFKNCQEFNVIGDVTFGKNVQLTGKVTVEVETQQKYVVPDGTVLNNQHLILKRS</sequence>
<evidence type="ECO:0000313" key="12">
    <source>
        <dbReference type="EMBL" id="CCG58653.1"/>
    </source>
</evidence>
<proteinExistence type="inferred from homology"/>
<dbReference type="InterPro" id="IPR029044">
    <property type="entry name" value="Nucleotide-diphossugar_trans"/>
</dbReference>
<name>H8WH31_CAEBR</name>
<keyword evidence="6 9" id="KW-0548">Nucleotidyltransferase</keyword>
<dbReference type="Proteomes" id="UP000008549">
    <property type="component" value="Unassembled WGS sequence"/>
</dbReference>
<evidence type="ECO:0000256" key="8">
    <source>
        <dbReference type="ARBA" id="ARBA00047432"/>
    </source>
</evidence>
<evidence type="ECO:0000313" key="14">
    <source>
        <dbReference type="WormBase" id="CBG24514"/>
    </source>
</evidence>
<evidence type="ECO:0000256" key="9">
    <source>
        <dbReference type="PIRNR" id="PIRNR000806"/>
    </source>
</evidence>
<dbReference type="InterPro" id="IPR016267">
    <property type="entry name" value="UDPGP_trans"/>
</dbReference>
<dbReference type="CTD" id="8590331"/>
<evidence type="ECO:0000256" key="3">
    <source>
        <dbReference type="ARBA" id="ARBA00012415"/>
    </source>
</evidence>
<dbReference type="GO" id="GO:0005977">
    <property type="term" value="P:glycogen metabolic process"/>
    <property type="evidence" value="ECO:0000318"/>
    <property type="project" value="GO_Central"/>
</dbReference>
<evidence type="ECO:0000256" key="2">
    <source>
        <dbReference type="ARBA" id="ARBA00011823"/>
    </source>
</evidence>
<dbReference type="FunCoup" id="H8WH31">
    <property type="interactions" value="8"/>
</dbReference>
<dbReference type="eggNOG" id="KOG2638">
    <property type="taxonomic scope" value="Eukaryota"/>
</dbReference>
<dbReference type="GeneID" id="8590331"/>
<feature type="binding site" evidence="10">
    <location>
        <position position="191"/>
    </location>
    <ligand>
        <name>substrate</name>
    </ligand>
</feature>
<dbReference type="GO" id="GO:0005737">
    <property type="term" value="C:cytoplasm"/>
    <property type="evidence" value="ECO:0000318"/>
    <property type="project" value="GO_Central"/>
</dbReference>
<evidence type="ECO:0000256" key="7">
    <source>
        <dbReference type="ARBA" id="ARBA00023579"/>
    </source>
</evidence>
<dbReference type="EC" id="2.7.7.9" evidence="3 9"/>
<dbReference type="Gene3D" id="3.90.550.10">
    <property type="entry name" value="Spore Coat Polysaccharide Biosynthesis Protein SpsA, Chain A"/>
    <property type="match status" value="1"/>
</dbReference>
<comment type="function">
    <text evidence="7">UTP--glucose-1-phosphate uridylyltransferase catalyzing the conversion of glucose-1-phosphate into UDP-glucose, a crucial precursor for the production of glycogen.</text>
</comment>
<dbReference type="PIRSF" id="PIRSF000806">
    <property type="entry name" value="UDPGP"/>
    <property type="match status" value="1"/>
</dbReference>
<feature type="binding site" evidence="11">
    <location>
        <position position="101"/>
    </location>
    <ligand>
        <name>UTP</name>
        <dbReference type="ChEBI" id="CHEBI:46398"/>
    </ligand>
</feature>
<feature type="binding site" evidence="11">
    <location>
        <position position="221"/>
    </location>
    <ligand>
        <name>UTP</name>
        <dbReference type="ChEBI" id="CHEBI:46398"/>
    </ligand>
</feature>
<dbReference type="RefSeq" id="XP_045100908.1">
    <property type="nucleotide sequence ID" value="XM_045238744.1"/>
</dbReference>
<dbReference type="WormBase" id="CBG24514">
    <property type="protein sequence ID" value="CBP12926"/>
    <property type="gene ID" value="WBGene00042609"/>
</dbReference>
<dbReference type="GO" id="GO:0005978">
    <property type="term" value="P:glycogen biosynthetic process"/>
    <property type="evidence" value="ECO:0007669"/>
    <property type="project" value="UniProtKB-UniPathway"/>
</dbReference>
<evidence type="ECO:0000256" key="10">
    <source>
        <dbReference type="PIRSR" id="PIRSR000806-1"/>
    </source>
</evidence>